<reference evidence="2 3" key="1">
    <citation type="journal article" date="2014" name="Int. J. Syst. Evol. Microbiol.">
        <title>Complete genome sequence of Corynebacterium casei LMG S-19264T (=DSM 44701T), isolated from a smear-ripened cheese.</title>
        <authorList>
            <consortium name="US DOE Joint Genome Institute (JGI-PGF)"/>
            <person name="Walter F."/>
            <person name="Albersmeier A."/>
            <person name="Kalinowski J."/>
            <person name="Ruckert C."/>
        </authorList>
    </citation>
    <scope>NUCLEOTIDE SEQUENCE [LARGE SCALE GENOMIC DNA]</scope>
    <source>
        <strain evidence="2 3">NBRC 110095</strain>
    </source>
</reference>
<evidence type="ECO:0000256" key="1">
    <source>
        <dbReference type="SAM" id="SignalP"/>
    </source>
</evidence>
<dbReference type="RefSeq" id="WP_232595830.1">
    <property type="nucleotide sequence ID" value="NZ_BSPD01000041.1"/>
</dbReference>
<name>A0AA37T735_9GAMM</name>
<dbReference type="Proteomes" id="UP001156870">
    <property type="component" value="Unassembled WGS sequence"/>
</dbReference>
<keyword evidence="1" id="KW-0732">Signal</keyword>
<evidence type="ECO:0008006" key="4">
    <source>
        <dbReference type="Google" id="ProtNLM"/>
    </source>
</evidence>
<dbReference type="EMBL" id="BSPD01000041">
    <property type="protein sequence ID" value="GLS26203.1"/>
    <property type="molecule type" value="Genomic_DNA"/>
</dbReference>
<comment type="caution">
    <text evidence="2">The sequence shown here is derived from an EMBL/GenBank/DDBJ whole genome shotgun (WGS) entry which is preliminary data.</text>
</comment>
<dbReference type="AlphaFoldDB" id="A0AA37T735"/>
<gene>
    <name evidence="2" type="ORF">GCM10007877_19180</name>
</gene>
<evidence type="ECO:0000313" key="2">
    <source>
        <dbReference type="EMBL" id="GLS26203.1"/>
    </source>
</evidence>
<protein>
    <recommendedName>
        <fullName evidence="4">DUF2059 domain-containing protein</fullName>
    </recommendedName>
</protein>
<organism evidence="2 3">
    <name type="scientific">Marinibactrum halimedae</name>
    <dbReference type="NCBI Taxonomy" id="1444977"/>
    <lineage>
        <taxon>Bacteria</taxon>
        <taxon>Pseudomonadati</taxon>
        <taxon>Pseudomonadota</taxon>
        <taxon>Gammaproteobacteria</taxon>
        <taxon>Cellvibrionales</taxon>
        <taxon>Cellvibrionaceae</taxon>
        <taxon>Marinibactrum</taxon>
    </lineage>
</organism>
<feature type="signal peptide" evidence="1">
    <location>
        <begin position="1"/>
        <end position="30"/>
    </location>
</feature>
<feature type="chain" id="PRO_5041241776" description="DUF2059 domain-containing protein" evidence="1">
    <location>
        <begin position="31"/>
        <end position="259"/>
    </location>
</feature>
<accession>A0AA37T735</accession>
<proteinExistence type="predicted"/>
<evidence type="ECO:0000313" key="3">
    <source>
        <dbReference type="Proteomes" id="UP001156870"/>
    </source>
</evidence>
<keyword evidence="3" id="KW-1185">Reference proteome</keyword>
<sequence>MTHRSQSTLSCSAQLLFFFCLSIISFPAVSESGVVFEAGVVSETDSQTIHTKATPEEKNTLTQNQQAMQRGIAGTEVSRIVDYFDSGEAKLKIWGASRAESIGYSHPLLLSIANDRLMEFSDRLRGKEDEKEAKHLIKLLGYSFQPEHKATLERFTNAENKSLQRLSRKNSEYIQERINRKSEIQSVTKEYGSLGRSAQVYFAMLNADAKITQKEALQFLYESFVVSSSSHKKTIRDVSFLEISPEILLGTSKNSPTLI</sequence>